<evidence type="ECO:0000313" key="3">
    <source>
        <dbReference type="EMBL" id="KAL2056298.1"/>
    </source>
</evidence>
<dbReference type="InterPro" id="IPR054476">
    <property type="entry name" value="Ltn1_N"/>
</dbReference>
<evidence type="ECO:0000313" key="4">
    <source>
        <dbReference type="Proteomes" id="UP001590951"/>
    </source>
</evidence>
<comment type="pathway">
    <text evidence="1">Protein modification; protein ubiquitination.</text>
</comment>
<name>A0ABR4BFK0_9LECA</name>
<evidence type="ECO:0000256" key="1">
    <source>
        <dbReference type="RuleBase" id="RU367090"/>
    </source>
</evidence>
<keyword evidence="4" id="KW-1185">Reference proteome</keyword>
<protein>
    <recommendedName>
        <fullName evidence="1">E3 ubiquitin-protein ligase listerin</fullName>
        <ecNumber evidence="1">2.3.2.27</ecNumber>
    </recommendedName>
    <alternativeName>
        <fullName evidence="1">RING-type E3 ubiquitin transferase listerin</fullName>
    </alternativeName>
</protein>
<comment type="caution">
    <text evidence="3">The sequence shown here is derived from an EMBL/GenBank/DDBJ whole genome shotgun (WGS) entry which is preliminary data.</text>
</comment>
<keyword evidence="1" id="KW-0833">Ubl conjugation pathway</keyword>
<dbReference type="InterPro" id="IPR039795">
    <property type="entry name" value="LTN1/Rkr1"/>
</dbReference>
<dbReference type="PANTHER" id="PTHR12389">
    <property type="entry name" value="ZINC FINGER PROTEIN 294"/>
    <property type="match status" value="1"/>
</dbReference>
<keyword evidence="1" id="KW-0863">Zinc-finger</keyword>
<dbReference type="Pfam" id="PF22958">
    <property type="entry name" value="Ltn1_1st"/>
    <property type="match status" value="1"/>
</dbReference>
<organism evidence="3 4">
    <name type="scientific">Lepraria finkii</name>
    <dbReference type="NCBI Taxonomy" id="1340010"/>
    <lineage>
        <taxon>Eukaryota</taxon>
        <taxon>Fungi</taxon>
        <taxon>Dikarya</taxon>
        <taxon>Ascomycota</taxon>
        <taxon>Pezizomycotina</taxon>
        <taxon>Lecanoromycetes</taxon>
        <taxon>OSLEUM clade</taxon>
        <taxon>Lecanoromycetidae</taxon>
        <taxon>Lecanorales</taxon>
        <taxon>Lecanorineae</taxon>
        <taxon>Stereocaulaceae</taxon>
        <taxon>Lepraria</taxon>
    </lineage>
</organism>
<dbReference type="PANTHER" id="PTHR12389:SF0">
    <property type="entry name" value="E3 UBIQUITIN-PROTEIN LIGASE LISTERIN"/>
    <property type="match status" value="1"/>
</dbReference>
<sequence>MSNKPFKSQASSARAVSGAFGGVQDGAGFGSGFGTSNFGAISSSPLSYVYEPPDLSGLSEPNIVVAFKNLQKKDATTKAKALEDLQSYVSSLDTNKGGLEKAMLEAWVCLLAKSCTLQL</sequence>
<gene>
    <name evidence="3" type="ORF">ABVK25_003321</name>
</gene>
<dbReference type="EMBL" id="JBHFEH010000008">
    <property type="protein sequence ID" value="KAL2056298.1"/>
    <property type="molecule type" value="Genomic_DNA"/>
</dbReference>
<feature type="domain" description="E3 ubiquitin-protein ligase listerin N-terminal" evidence="2">
    <location>
        <begin position="58"/>
        <end position="110"/>
    </location>
</feature>
<comment type="catalytic activity">
    <reaction evidence="1">
        <text>S-ubiquitinyl-[E2 ubiquitin-conjugating enzyme]-L-cysteine + [acceptor protein]-L-lysine = [E2 ubiquitin-conjugating enzyme]-L-cysteine + N(6)-ubiquitinyl-[acceptor protein]-L-lysine.</text>
        <dbReference type="EC" id="2.3.2.27"/>
    </reaction>
</comment>
<proteinExistence type="inferred from homology"/>
<keyword evidence="1" id="KW-0808">Transferase</keyword>
<comment type="function">
    <text evidence="1">E3 ubiquitin-protein ligase. Component of the ribosome quality control complex (RQC), a ribosome-associated complex that mediates ubiquitination and extraction of incompletely synthesized nascent chains for proteasomal degradation.</text>
</comment>
<keyword evidence="1" id="KW-0862">Zinc</keyword>
<dbReference type="EC" id="2.3.2.27" evidence="1"/>
<evidence type="ECO:0000259" key="2">
    <source>
        <dbReference type="Pfam" id="PF22958"/>
    </source>
</evidence>
<accession>A0ABR4BFK0</accession>
<reference evidence="3 4" key="1">
    <citation type="submission" date="2024-09" db="EMBL/GenBank/DDBJ databases">
        <title>Rethinking Asexuality: The Enigmatic Case of Functional Sexual Genes in Lepraria (Stereocaulaceae).</title>
        <authorList>
            <person name="Doellman M."/>
            <person name="Sun Y."/>
            <person name="Barcenas-Pena A."/>
            <person name="Lumbsch H.T."/>
            <person name="Grewe F."/>
        </authorList>
    </citation>
    <scope>NUCLEOTIDE SEQUENCE [LARGE SCALE GENOMIC DNA]</scope>
    <source>
        <strain evidence="3 4">Grewe 0041</strain>
    </source>
</reference>
<dbReference type="Proteomes" id="UP001590951">
    <property type="component" value="Unassembled WGS sequence"/>
</dbReference>
<keyword evidence="1" id="KW-0479">Metal-binding</keyword>
<comment type="subunit">
    <text evidence="1">Component of the ribosome quality control complex (RQC).</text>
</comment>
<comment type="similarity">
    <text evidence="1">Belongs to the LTN1 family.</text>
</comment>